<dbReference type="PROSITE" id="PS50096">
    <property type="entry name" value="IQ"/>
    <property type="match status" value="1"/>
</dbReference>
<dbReference type="Proteomes" id="UP000264353">
    <property type="component" value="Unassembled WGS sequence"/>
</dbReference>
<feature type="compositionally biased region" description="Polar residues" evidence="1">
    <location>
        <begin position="353"/>
        <end position="364"/>
    </location>
</feature>
<feature type="compositionally biased region" description="Basic residues" evidence="1">
    <location>
        <begin position="387"/>
        <end position="396"/>
    </location>
</feature>
<feature type="compositionally biased region" description="Basic and acidic residues" evidence="1">
    <location>
        <begin position="8"/>
        <end position="19"/>
    </location>
</feature>
<feature type="compositionally biased region" description="Basic and acidic residues" evidence="1">
    <location>
        <begin position="279"/>
        <end position="304"/>
    </location>
</feature>
<dbReference type="InterPro" id="IPR040256">
    <property type="entry name" value="At4g02000-like"/>
</dbReference>
<feature type="compositionally biased region" description="Basic and acidic residues" evidence="1">
    <location>
        <begin position="248"/>
        <end position="270"/>
    </location>
</feature>
<feature type="domain" description="DUF4283" evidence="2">
    <location>
        <begin position="38"/>
        <end position="117"/>
    </location>
</feature>
<gene>
    <name evidence="3" type="ORF">BRARA_K01128</name>
</gene>
<organism evidence="3">
    <name type="scientific">Brassica campestris</name>
    <name type="common">Field mustard</name>
    <dbReference type="NCBI Taxonomy" id="3711"/>
    <lineage>
        <taxon>Eukaryota</taxon>
        <taxon>Viridiplantae</taxon>
        <taxon>Streptophyta</taxon>
        <taxon>Embryophyta</taxon>
        <taxon>Tracheophyta</taxon>
        <taxon>Spermatophyta</taxon>
        <taxon>Magnoliopsida</taxon>
        <taxon>eudicotyledons</taxon>
        <taxon>Gunneridae</taxon>
        <taxon>Pentapetalae</taxon>
        <taxon>rosids</taxon>
        <taxon>malvids</taxon>
        <taxon>Brassicales</taxon>
        <taxon>Brassicaceae</taxon>
        <taxon>Brassiceae</taxon>
        <taxon>Brassica</taxon>
    </lineage>
</organism>
<sequence length="396" mass="45625">MSRHYSRREKEKWVEEARPPPKRPPVRIPESDNNELIAANRLTLIGRVTNPQVQRPRAVVDFLPQVWRLEGRVFGRDLGADKFQFKFETEAELATVLRNGPYHYKKWMLLIQRWEPVVSDQFPSTISFWTNIIGIPLHFWNDKTVNTIGDVLGNCPERDIDGARLRMNVNGLQPLEMTLDILLPSGDVMEVELEYTKLEKHCFQCHSLLHEKDDCPLLARGAPYVEPCKLGINQRNALMRIDADKRRHDERRGYSRNIDPRRSVDHEPHRRGPVSQNRRGIERGSSRTRTHTLDSRGYQSDRRSQHYSASSRTRSDYVYRPRETTSPRLNITGGSGLLGRNLNARLSGLETTAQGAPNWSQASHTPPPRPIEQPLEAGLDSGNSKERRCRNSVPRR</sequence>
<dbReference type="InterPro" id="IPR025558">
    <property type="entry name" value="DUF4283"/>
</dbReference>
<feature type="compositionally biased region" description="Basic and acidic residues" evidence="1">
    <location>
        <begin position="313"/>
        <end position="325"/>
    </location>
</feature>
<proteinExistence type="predicted"/>
<protein>
    <recommendedName>
        <fullName evidence="2">DUF4283 domain-containing protein</fullName>
    </recommendedName>
</protein>
<dbReference type="Pfam" id="PF14111">
    <property type="entry name" value="DUF4283"/>
    <property type="match status" value="1"/>
</dbReference>
<feature type="region of interest" description="Disordered" evidence="1">
    <location>
        <begin position="1"/>
        <end position="30"/>
    </location>
</feature>
<accession>A0A397KZX1</accession>
<evidence type="ECO:0000313" key="3">
    <source>
        <dbReference type="EMBL" id="RIA04619.1"/>
    </source>
</evidence>
<evidence type="ECO:0000256" key="1">
    <source>
        <dbReference type="SAM" id="MobiDB-lite"/>
    </source>
</evidence>
<reference evidence="3" key="1">
    <citation type="submission" date="2018-06" db="EMBL/GenBank/DDBJ databases">
        <title>WGS assembly of Brassica rapa FPsc.</title>
        <authorList>
            <person name="Bowman J."/>
            <person name="Kohchi T."/>
            <person name="Yamato K."/>
            <person name="Jenkins J."/>
            <person name="Shu S."/>
            <person name="Ishizaki K."/>
            <person name="Yamaoka S."/>
            <person name="Nishihama R."/>
            <person name="Nakamura Y."/>
            <person name="Berger F."/>
            <person name="Adam C."/>
            <person name="Aki S."/>
            <person name="Althoff F."/>
            <person name="Araki T."/>
            <person name="Arteaga-Vazquez M."/>
            <person name="Balasubrmanian S."/>
            <person name="Bauer D."/>
            <person name="Boehm C."/>
            <person name="Briginshaw L."/>
            <person name="Caballero-Perez J."/>
            <person name="Catarino B."/>
            <person name="Chen F."/>
            <person name="Chiyoda S."/>
            <person name="Chovatia M."/>
            <person name="Davies K."/>
            <person name="Delmans M."/>
            <person name="Demura T."/>
            <person name="Dierschke T."/>
            <person name="Dolan L."/>
            <person name="Dorantes-Acosta A."/>
            <person name="Eklund D."/>
            <person name="Florent S."/>
            <person name="Flores-Sandoval E."/>
            <person name="Fujiyama A."/>
            <person name="Fukuzawa H."/>
            <person name="Galik B."/>
            <person name="Grimanelli D."/>
            <person name="Grimwood J."/>
            <person name="Grossniklaus U."/>
            <person name="Hamada T."/>
            <person name="Haseloff J."/>
            <person name="Hetherington A."/>
            <person name="Higo A."/>
            <person name="Hirakawa Y."/>
            <person name="Hundley H."/>
            <person name="Ikeda Y."/>
            <person name="Inoue K."/>
            <person name="Inoue S."/>
            <person name="Ishida S."/>
            <person name="Jia Q."/>
            <person name="Kakita M."/>
            <person name="Kanazawa T."/>
            <person name="Kawai Y."/>
            <person name="Kawashima T."/>
            <person name="Kennedy M."/>
            <person name="Kinose K."/>
            <person name="Kinoshita T."/>
            <person name="Kohara Y."/>
            <person name="Koide E."/>
            <person name="Komatsu K."/>
            <person name="Kopischke S."/>
            <person name="Kubo M."/>
            <person name="Kyozuka J."/>
            <person name="Lagercrantz U."/>
            <person name="Lin S."/>
            <person name="Lindquist E."/>
            <person name="Lipzen A."/>
            <person name="Lu C."/>
            <person name="Luna E."/>
            <person name="Martienssen R."/>
            <person name="Minamino N."/>
            <person name="Mizutani M."/>
            <person name="Mizutani M."/>
            <person name="Mochizuki N."/>
            <person name="Monte I."/>
            <person name="Mosher R."/>
            <person name="Nagasaki H."/>
            <person name="Nakagami H."/>
            <person name="Naramoto S."/>
            <person name="Nishitani K."/>
            <person name="Ohtani M."/>
            <person name="Okamoto T."/>
            <person name="Okumura M."/>
            <person name="Phillips J."/>
            <person name="Pollak B."/>
            <person name="Reinders A."/>
            <person name="Roevekamp M."/>
            <person name="Sano R."/>
            <person name="Sawa S."/>
            <person name="Schmid M."/>
            <person name="Shirakawa M."/>
            <person name="Solano R."/>
            <person name="Spunde A."/>
            <person name="Suetsugu N."/>
            <person name="Sugano S."/>
            <person name="Sugiyama A."/>
            <person name="Sun R."/>
            <person name="Suzuki Y."/>
            <person name="Takenaka M."/>
            <person name="Takezawa D."/>
            <person name="Tomogane H."/>
            <person name="Tsuzuki M."/>
            <person name="Ueda T."/>
            <person name="Umeda M."/>
            <person name="Ward J."/>
            <person name="Watanabe Y."/>
            <person name="Yazaki K."/>
            <person name="Yokoyama R."/>
            <person name="Yoshitake Y."/>
            <person name="Yotsui I."/>
            <person name="Zachgo S."/>
            <person name="Schmutz J."/>
        </authorList>
    </citation>
    <scope>NUCLEOTIDE SEQUENCE [LARGE SCALE GENOMIC DNA]</scope>
</reference>
<dbReference type="PANTHER" id="PTHR31286:SF163">
    <property type="entry name" value="ZINC KNUCKLE CX2CX4HX4C DOMAIN-CONTAINING PROTEIN"/>
    <property type="match status" value="1"/>
</dbReference>
<dbReference type="PANTHER" id="PTHR31286">
    <property type="entry name" value="GLYCINE-RICH CELL WALL STRUCTURAL PROTEIN 1.8-LIKE"/>
    <property type="match status" value="1"/>
</dbReference>
<feature type="region of interest" description="Disordered" evidence="1">
    <location>
        <begin position="353"/>
        <end position="396"/>
    </location>
</feature>
<evidence type="ECO:0000259" key="2">
    <source>
        <dbReference type="Pfam" id="PF14111"/>
    </source>
</evidence>
<dbReference type="AlphaFoldDB" id="A0A397KZX1"/>
<dbReference type="EMBL" id="KZ866420">
    <property type="protein sequence ID" value="RIA04619.1"/>
    <property type="molecule type" value="Genomic_DNA"/>
</dbReference>
<name>A0A397KZX1_BRACM</name>
<feature type="region of interest" description="Disordered" evidence="1">
    <location>
        <begin position="248"/>
        <end position="335"/>
    </location>
</feature>